<dbReference type="STRING" id="656914.SAMN00017405_1933"/>
<dbReference type="PANTHER" id="PTHR43413:SF1">
    <property type="entry name" value="SIROHEME DECARBOXYLASE NIRL SUBUNIT"/>
    <property type="match status" value="1"/>
</dbReference>
<dbReference type="Proteomes" id="UP000192731">
    <property type="component" value="Unassembled WGS sequence"/>
</dbReference>
<comment type="catalytic activity">
    <reaction evidence="5">
        <text>siroheme + 2 H(+) = 12,18-didecarboxysiroheme + 2 CO2</text>
        <dbReference type="Rhea" id="RHEA:19093"/>
        <dbReference type="ChEBI" id="CHEBI:15378"/>
        <dbReference type="ChEBI" id="CHEBI:16526"/>
        <dbReference type="ChEBI" id="CHEBI:60052"/>
        <dbReference type="ChEBI" id="CHEBI:140497"/>
        <dbReference type="EC" id="4.1.1.111"/>
    </reaction>
</comment>
<evidence type="ECO:0000256" key="3">
    <source>
        <dbReference type="ARBA" id="ARBA00023457"/>
    </source>
</evidence>
<dbReference type="InterPro" id="IPR040523">
    <property type="entry name" value="AsnC_trans_reg2"/>
</dbReference>
<name>A0A1W1VFR6_DESTI</name>
<organism evidence="8 9">
    <name type="scientific">Desulfonispora thiosulfatigenes DSM 11270</name>
    <dbReference type="NCBI Taxonomy" id="656914"/>
    <lineage>
        <taxon>Bacteria</taxon>
        <taxon>Bacillati</taxon>
        <taxon>Bacillota</taxon>
        <taxon>Clostridia</taxon>
        <taxon>Eubacteriales</taxon>
        <taxon>Peptococcaceae</taxon>
        <taxon>Desulfonispora</taxon>
    </lineage>
</organism>
<evidence type="ECO:0000313" key="8">
    <source>
        <dbReference type="EMBL" id="SMB92249.1"/>
    </source>
</evidence>
<dbReference type="InterPro" id="IPR036388">
    <property type="entry name" value="WH-like_DNA-bd_sf"/>
</dbReference>
<keyword evidence="9" id="KW-1185">Reference proteome</keyword>
<proteinExistence type="inferred from homology"/>
<dbReference type="RefSeq" id="WP_084053565.1">
    <property type="nucleotide sequence ID" value="NZ_FWWT01000020.1"/>
</dbReference>
<keyword evidence="1" id="KW-0456">Lyase</keyword>
<feature type="domain" description="Siroheme decarboxylase NirL-like HTH" evidence="7">
    <location>
        <begin position="5"/>
        <end position="51"/>
    </location>
</feature>
<dbReference type="AlphaFoldDB" id="A0A1W1VFR6"/>
<dbReference type="EMBL" id="FWWT01000020">
    <property type="protein sequence ID" value="SMB92249.1"/>
    <property type="molecule type" value="Genomic_DNA"/>
</dbReference>
<dbReference type="PANTHER" id="PTHR43413">
    <property type="entry name" value="TRANSCRIPTIONAL REGULATOR, ASNC FAMILY"/>
    <property type="match status" value="1"/>
</dbReference>
<dbReference type="Gene3D" id="1.10.10.10">
    <property type="entry name" value="Winged helix-like DNA-binding domain superfamily/Winged helix DNA-binding domain"/>
    <property type="match status" value="1"/>
</dbReference>
<dbReference type="SMART" id="SM00344">
    <property type="entry name" value="HTH_ASNC"/>
    <property type="match status" value="1"/>
</dbReference>
<dbReference type="InterPro" id="IPR050684">
    <property type="entry name" value="HTH-Siroheme_Decarb"/>
</dbReference>
<dbReference type="SUPFAM" id="SSF46785">
    <property type="entry name" value="Winged helix' DNA-binding domain"/>
    <property type="match status" value="1"/>
</dbReference>
<dbReference type="InterPro" id="IPR053953">
    <property type="entry name" value="NirdL-like_HTH"/>
</dbReference>
<dbReference type="Pfam" id="PF17805">
    <property type="entry name" value="AsnC_trans_reg2"/>
    <property type="match status" value="1"/>
</dbReference>
<comment type="pathway">
    <text evidence="2">Porphyrin-containing compound metabolism.</text>
</comment>
<evidence type="ECO:0000256" key="1">
    <source>
        <dbReference type="ARBA" id="ARBA00023239"/>
    </source>
</evidence>
<reference evidence="8 9" key="1">
    <citation type="submission" date="2017-04" db="EMBL/GenBank/DDBJ databases">
        <authorList>
            <person name="Afonso C.L."/>
            <person name="Miller P.J."/>
            <person name="Scott M.A."/>
            <person name="Spackman E."/>
            <person name="Goraichik I."/>
            <person name="Dimitrov K.M."/>
            <person name="Suarez D.L."/>
            <person name="Swayne D.E."/>
        </authorList>
    </citation>
    <scope>NUCLEOTIDE SEQUENCE [LARGE SCALE GENOMIC DNA]</scope>
    <source>
        <strain evidence="8 9">DSM 11270</strain>
    </source>
</reference>
<dbReference type="Pfam" id="PF22451">
    <property type="entry name" value="NirdL-like_HTH"/>
    <property type="match status" value="1"/>
</dbReference>
<evidence type="ECO:0000256" key="5">
    <source>
        <dbReference type="ARBA" id="ARBA00048470"/>
    </source>
</evidence>
<dbReference type="GO" id="GO:0016829">
    <property type="term" value="F:lyase activity"/>
    <property type="evidence" value="ECO:0007669"/>
    <property type="project" value="UniProtKB-KW"/>
</dbReference>
<sequence length="156" mass="18065">MDSIDKKLLVMIQDKFPISQRPYMEIGEKLSISENEVIERIKVMKESGLIRRMGGVFDSRKLGYKSTLCAMEVSEEKLPEVIEIVNSYIGVTHNYIRRHEYNLWFTLITPSKEHLDKVVNEITEKTGIKVNNLPAERLFKIKVNFHIPGEGEKENA</sequence>
<dbReference type="InterPro" id="IPR019888">
    <property type="entry name" value="Tscrpt_reg_AsnC-like"/>
</dbReference>
<dbReference type="InterPro" id="IPR036390">
    <property type="entry name" value="WH_DNA-bd_sf"/>
</dbReference>
<comment type="similarity">
    <text evidence="3">Belongs to the Ahb/Nir family.</text>
</comment>
<dbReference type="Gene3D" id="3.30.70.3460">
    <property type="match status" value="1"/>
</dbReference>
<dbReference type="EC" id="4.1.1.111" evidence="4"/>
<evidence type="ECO:0000256" key="4">
    <source>
        <dbReference type="ARBA" id="ARBA00023471"/>
    </source>
</evidence>
<gene>
    <name evidence="8" type="ORF">SAMN00017405_1933</name>
</gene>
<feature type="domain" description="Siroheme decarboxylase AsnC-like ligand binding" evidence="6">
    <location>
        <begin position="61"/>
        <end position="140"/>
    </location>
</feature>
<evidence type="ECO:0000256" key="2">
    <source>
        <dbReference type="ARBA" id="ARBA00023444"/>
    </source>
</evidence>
<evidence type="ECO:0000313" key="9">
    <source>
        <dbReference type="Proteomes" id="UP000192731"/>
    </source>
</evidence>
<protein>
    <recommendedName>
        <fullName evidence="4">siroheme decarboxylase</fullName>
        <ecNumber evidence="4">4.1.1.111</ecNumber>
    </recommendedName>
</protein>
<accession>A0A1W1VFR6</accession>
<dbReference type="OrthoDB" id="9806536at2"/>
<evidence type="ECO:0000259" key="7">
    <source>
        <dbReference type="Pfam" id="PF22451"/>
    </source>
</evidence>
<evidence type="ECO:0000259" key="6">
    <source>
        <dbReference type="Pfam" id="PF17805"/>
    </source>
</evidence>